<name>A0A0A7EET0_9GAMM</name>
<dbReference type="KEGG" id="pseo:OM33_04755"/>
<evidence type="ECO:0008006" key="3">
    <source>
        <dbReference type="Google" id="ProtNLM"/>
    </source>
</evidence>
<accession>A0A0A7EET0</accession>
<dbReference type="OrthoDB" id="6315693at2"/>
<protein>
    <recommendedName>
        <fullName evidence="3">Agglutinin biogenesis protein MshP</fullName>
    </recommendedName>
</protein>
<dbReference type="eggNOG" id="COG4726">
    <property type="taxonomic scope" value="Bacteria"/>
</dbReference>
<dbReference type="STRING" id="1348114.OM33_04755"/>
<gene>
    <name evidence="1" type="ORF">OM33_04755</name>
</gene>
<reference evidence="1 2" key="1">
    <citation type="submission" date="2014-11" db="EMBL/GenBank/DDBJ databases">
        <title>Complete Genome Sequence of Pseudoalteromonas sp. Strain OCN003 Isolated from Kaneohe Bay, Oahu, Hawaii.</title>
        <authorList>
            <person name="Beurmann S."/>
            <person name="Videau P."/>
            <person name="Ushijima B."/>
            <person name="Smith A.M."/>
            <person name="Aeby G.S."/>
            <person name="Callahan S.M."/>
            <person name="Belcaid M."/>
        </authorList>
    </citation>
    <scope>NUCLEOTIDE SEQUENCE [LARGE SCALE GENOMIC DNA]</scope>
    <source>
        <strain evidence="1 2">OCN003</strain>
    </source>
</reference>
<organism evidence="1 2">
    <name type="scientific">Pseudoalteromonas piratica</name>
    <dbReference type="NCBI Taxonomy" id="1348114"/>
    <lineage>
        <taxon>Bacteria</taxon>
        <taxon>Pseudomonadati</taxon>
        <taxon>Pseudomonadota</taxon>
        <taxon>Gammaproteobacteria</taxon>
        <taxon>Alteromonadales</taxon>
        <taxon>Pseudoalteromonadaceae</taxon>
        <taxon>Pseudoalteromonas</taxon>
    </lineage>
</organism>
<evidence type="ECO:0000313" key="2">
    <source>
        <dbReference type="Proteomes" id="UP000030341"/>
    </source>
</evidence>
<dbReference type="EMBL" id="CP009888">
    <property type="protein sequence ID" value="AIY64532.1"/>
    <property type="molecule type" value="Genomic_DNA"/>
</dbReference>
<dbReference type="Proteomes" id="UP000030341">
    <property type="component" value="Chromosome 1"/>
</dbReference>
<dbReference type="RefSeq" id="WP_038639377.1">
    <property type="nucleotide sequence ID" value="NZ_CP009888.1"/>
</dbReference>
<evidence type="ECO:0000313" key="1">
    <source>
        <dbReference type="EMBL" id="AIY64532.1"/>
    </source>
</evidence>
<sequence length="147" mass="15948">MTLRFKQRGSLLITSLFVAIVLLAIGLALTRVIEGGAQANAVEYYGSKAFLTAQSGIEWKLQKLFPLDNSNGPCDNSVPPNDFTNAKYMENCQFIELSCRSIDDVSDANSIGGSALVTVYRITSTASCDSGQWTTQRSINVEAKTLN</sequence>
<proteinExistence type="predicted"/>
<dbReference type="HOGENOM" id="CLU_123901_0_1_6"/>
<keyword evidence="2" id="KW-1185">Reference proteome</keyword>
<dbReference type="AlphaFoldDB" id="A0A0A7EET0"/>